<accession>A0AAW4NMG6</accession>
<sequence>MKNNKDDMGNTINVQGSYIDIHDNETVNLSVSGAKVNVDRAVVPTEKEPSEGKSEEEIARGIEALMPLFTVKSQWVAIYRVLVDFYGWPGELTAFCQRVEQLPFSHALDYPCDYQAVQKAKNGILDKHYKHWESFSLTDKVNTCFSRQKLIADRLLTFLR</sequence>
<reference evidence="1" key="1">
    <citation type="submission" date="2021-07" db="EMBL/GenBank/DDBJ databases">
        <title>Genomic diversity and antimicrobial resistance of Prevotella spp. isolated from chronic lung disease airways.</title>
        <authorList>
            <person name="Webb K.A."/>
            <person name="Olagoke O.S."/>
            <person name="Baird T."/>
            <person name="Neill J."/>
            <person name="Pham A."/>
            <person name="Wells T.J."/>
            <person name="Ramsay K.A."/>
            <person name="Bell S.C."/>
            <person name="Sarovich D.S."/>
            <person name="Price E.P."/>
        </authorList>
    </citation>
    <scope>NUCLEOTIDE SEQUENCE</scope>
    <source>
        <strain evidence="1">SCHI0047.S.3</strain>
    </source>
</reference>
<proteinExistence type="predicted"/>
<gene>
    <name evidence="1" type="ORF">KZY68_01275</name>
</gene>
<organism evidence="1 2">
    <name type="scientific">Segatella salivae</name>
    <dbReference type="NCBI Taxonomy" id="228604"/>
    <lineage>
        <taxon>Bacteria</taxon>
        <taxon>Pseudomonadati</taxon>
        <taxon>Bacteroidota</taxon>
        <taxon>Bacteroidia</taxon>
        <taxon>Bacteroidales</taxon>
        <taxon>Prevotellaceae</taxon>
        <taxon>Segatella</taxon>
    </lineage>
</organism>
<protein>
    <submittedName>
        <fullName evidence="1">Uncharacterized protein</fullName>
    </submittedName>
</protein>
<dbReference type="Proteomes" id="UP001196873">
    <property type="component" value="Unassembled WGS sequence"/>
</dbReference>
<comment type="caution">
    <text evidence="1">The sequence shown here is derived from an EMBL/GenBank/DDBJ whole genome shotgun (WGS) entry which is preliminary data.</text>
</comment>
<evidence type="ECO:0000313" key="1">
    <source>
        <dbReference type="EMBL" id="MBW4864672.1"/>
    </source>
</evidence>
<dbReference type="EMBL" id="JAHXRF010000001">
    <property type="protein sequence ID" value="MBW4864672.1"/>
    <property type="molecule type" value="Genomic_DNA"/>
</dbReference>
<dbReference type="AlphaFoldDB" id="A0AAW4NMG6"/>
<name>A0AAW4NMG6_9BACT</name>
<evidence type="ECO:0000313" key="2">
    <source>
        <dbReference type="Proteomes" id="UP001196873"/>
    </source>
</evidence>